<evidence type="ECO:0000313" key="1">
    <source>
        <dbReference type="EMBL" id="KAH0567238.1"/>
    </source>
</evidence>
<organism evidence="1 2">
    <name type="scientific">Cotesia glomerata</name>
    <name type="common">Lepidopteran parasitic wasp</name>
    <name type="synonym">Apanteles glomeratus</name>
    <dbReference type="NCBI Taxonomy" id="32391"/>
    <lineage>
        <taxon>Eukaryota</taxon>
        <taxon>Metazoa</taxon>
        <taxon>Ecdysozoa</taxon>
        <taxon>Arthropoda</taxon>
        <taxon>Hexapoda</taxon>
        <taxon>Insecta</taxon>
        <taxon>Pterygota</taxon>
        <taxon>Neoptera</taxon>
        <taxon>Endopterygota</taxon>
        <taxon>Hymenoptera</taxon>
        <taxon>Apocrita</taxon>
        <taxon>Ichneumonoidea</taxon>
        <taxon>Braconidae</taxon>
        <taxon>Microgastrinae</taxon>
        <taxon>Cotesia</taxon>
    </lineage>
</organism>
<accession>A0AAV7J6H5</accession>
<dbReference type="AlphaFoldDB" id="A0AAV7J6H5"/>
<comment type="caution">
    <text evidence="1">The sequence shown here is derived from an EMBL/GenBank/DDBJ whole genome shotgun (WGS) entry which is preliminary data.</text>
</comment>
<dbReference type="Proteomes" id="UP000826195">
    <property type="component" value="Unassembled WGS sequence"/>
</dbReference>
<dbReference type="EMBL" id="JAHXZJ010000001">
    <property type="protein sequence ID" value="KAH0567238.1"/>
    <property type="molecule type" value="Genomic_DNA"/>
</dbReference>
<protein>
    <submittedName>
        <fullName evidence="1">Uncharacterized protein</fullName>
    </submittedName>
</protein>
<proteinExistence type="predicted"/>
<sequence>MRACYVALIIPRDAGKKYSVKYQTDNLAIRGVPREPEGRVSMVGHRVVDSLHQGHKEQPKCLFSGAKSARPWEIKSSKKKDEDLKPKKQLRILDGLLKLQNTTRYKKVCLGIKDTHPCIYMYWKVRLSVRSDTGSRIRLIENKSKVLTLCYLDPRTLISTHPVGSRGSKLSRKINSIAVKFSRLFLLSHEPAFCDQFFNRVTVGIS</sequence>
<name>A0AAV7J6H5_COTGL</name>
<evidence type="ECO:0000313" key="2">
    <source>
        <dbReference type="Proteomes" id="UP000826195"/>
    </source>
</evidence>
<gene>
    <name evidence="1" type="ORF">KQX54_007813</name>
</gene>
<reference evidence="1 2" key="1">
    <citation type="journal article" date="2021" name="J. Hered.">
        <title>A chromosome-level genome assembly of the parasitoid wasp, Cotesia glomerata (Hymenoptera: Braconidae).</title>
        <authorList>
            <person name="Pinto B.J."/>
            <person name="Weis J.J."/>
            <person name="Gamble T."/>
            <person name="Ode P.J."/>
            <person name="Paul R."/>
            <person name="Zaspel J.M."/>
        </authorList>
    </citation>
    <scope>NUCLEOTIDE SEQUENCE [LARGE SCALE GENOMIC DNA]</scope>
    <source>
        <strain evidence="1">CgM1</strain>
    </source>
</reference>
<keyword evidence="2" id="KW-1185">Reference proteome</keyword>